<feature type="chain" id="PRO_5003709935" evidence="10">
    <location>
        <begin position="22"/>
        <end position="2924"/>
    </location>
</feature>
<feature type="domain" description="Tyrosinase copper-binding" evidence="12">
    <location>
        <begin position="1903"/>
        <end position="1914"/>
    </location>
</feature>
<keyword evidence="7" id="KW-0883">Thioether bond</keyword>
<dbReference type="PRINTS" id="PR00092">
    <property type="entry name" value="TYROSINASE"/>
</dbReference>
<accession>I7H9I6</accession>
<keyword evidence="3" id="KW-0813">Transport</keyword>
<dbReference type="GO" id="GO:0005344">
    <property type="term" value="F:oxygen carrier activity"/>
    <property type="evidence" value="ECO:0007669"/>
    <property type="project" value="UniProtKB-KW"/>
</dbReference>
<gene>
    <name evidence="13" type="primary">hc</name>
</gene>
<feature type="domain" description="Tyrosinase copper-binding" evidence="12">
    <location>
        <begin position="1476"/>
        <end position="1487"/>
    </location>
</feature>
<dbReference type="InterPro" id="IPR008922">
    <property type="entry name" value="Di-copper_centre_dom_sf"/>
</dbReference>
<feature type="domain" description="Tyrosinase copper-binding" evidence="11">
    <location>
        <begin position="507"/>
        <end position="524"/>
    </location>
</feature>
<organism evidence="13">
    <name type="scientific">Nautilus pompilius</name>
    <dbReference type="NCBI Taxonomy" id="34573"/>
    <lineage>
        <taxon>Eukaryota</taxon>
        <taxon>Metazoa</taxon>
        <taxon>Spiralia</taxon>
        <taxon>Lophotrochozoa</taxon>
        <taxon>Mollusca</taxon>
        <taxon>Cephalopoda</taxon>
        <taxon>Nautiloidea</taxon>
        <taxon>Nautilida</taxon>
        <taxon>Nautilidae</taxon>
        <taxon>Nautilus</taxon>
    </lineage>
</organism>
<evidence type="ECO:0000256" key="2">
    <source>
        <dbReference type="ARBA" id="ARBA00009470"/>
    </source>
</evidence>
<proteinExistence type="evidence at transcript level"/>
<evidence type="ECO:0000256" key="8">
    <source>
        <dbReference type="ARBA" id="ARBA00023008"/>
    </source>
</evidence>
<feature type="domain" description="Tyrosinase copper-binding" evidence="12">
    <location>
        <begin position="653"/>
        <end position="664"/>
    </location>
</feature>
<dbReference type="SUPFAM" id="SSF81277">
    <property type="entry name" value="C-terminal domain of mollusc hemocyanin"/>
    <property type="match status" value="7"/>
</dbReference>
<feature type="domain" description="Tyrosinase copper-binding" evidence="11">
    <location>
        <begin position="1758"/>
        <end position="1775"/>
    </location>
</feature>
<reference evidence="13" key="1">
    <citation type="journal article" date="2006" name="J. Mol. Evol.">
        <title>The hemocyanin from a living fossil, the cephalopod Nautilus pompilius: protein structure, gene organization, and evolution.</title>
        <authorList>
            <person name="Bergmann S."/>
            <person name="Lieb B."/>
            <person name="Ruth P."/>
            <person name="Markl J."/>
        </authorList>
    </citation>
    <scope>NUCLEOTIDE SEQUENCE</scope>
    <source>
        <tissue evidence="13">Midgut gland</tissue>
    </source>
</reference>
<dbReference type="Pfam" id="PF14830">
    <property type="entry name" value="Haemocyan_bet_s"/>
    <property type="match status" value="7"/>
</dbReference>
<evidence type="ECO:0000256" key="5">
    <source>
        <dbReference type="ARBA" id="ARBA00022723"/>
    </source>
</evidence>
<dbReference type="InterPro" id="IPR050316">
    <property type="entry name" value="Tyrosinase/Hemocyanin"/>
</dbReference>
<keyword evidence="4" id="KW-0561">Oxygen transport</keyword>
<dbReference type="GO" id="GO:0016491">
    <property type="term" value="F:oxidoreductase activity"/>
    <property type="evidence" value="ECO:0007669"/>
    <property type="project" value="InterPro"/>
</dbReference>
<keyword evidence="5" id="KW-0479">Metal-binding</keyword>
<evidence type="ECO:0000256" key="9">
    <source>
        <dbReference type="ARBA" id="ARBA00023157"/>
    </source>
</evidence>
<dbReference type="Gene3D" id="1.10.1280.10">
    <property type="entry name" value="Di-copper center containing domain from catechol oxidase"/>
    <property type="match status" value="7"/>
</dbReference>
<dbReference type="InterPro" id="IPR036848">
    <property type="entry name" value="Haemocyanin_C_sf"/>
</dbReference>
<dbReference type="Pfam" id="PF00264">
    <property type="entry name" value="Tyrosinase"/>
    <property type="match status" value="7"/>
</dbReference>
<evidence type="ECO:0000259" key="12">
    <source>
        <dbReference type="PROSITE" id="PS00498"/>
    </source>
</evidence>
<dbReference type="GO" id="GO:0046872">
    <property type="term" value="F:metal ion binding"/>
    <property type="evidence" value="ECO:0007669"/>
    <property type="project" value="UniProtKB-KW"/>
</dbReference>
<dbReference type="PANTHER" id="PTHR11474">
    <property type="entry name" value="TYROSINASE FAMILY MEMBER"/>
    <property type="match status" value="1"/>
</dbReference>
<protein>
    <submittedName>
        <fullName evidence="13">Haemocyanin</fullName>
    </submittedName>
</protein>
<keyword evidence="9" id="KW-1015">Disulfide bond</keyword>
<sequence length="2924" mass="338355">MATHWHSLLLFSLQLLVFTYATSDPTNIRKNVADLTHDVALNLQIALRTMQDDNSPIGFQAVAAYHGEPASCIDSHENLVVCCLHGMPTFPHWHRLYTTHLEQSLLALGTTLGLPYWDWTQPMTHLPNIVQHPLFIDPNGGKAKKNVFYSGTIGFKKMQTARAVDERLFSQPEPGHHTFLFEGILDALEQTDYCQFEVQFEIIHNAIHYLVGGQFPHSMSSLEFTSYDPLFFLHHSNVDRLFSIWQALQRHRGLPSGHSNCAKELFTVPMKPFNEDSNPIQLTHDHALPSQLFDHTKLLYQYDDLTLNGLNITQVQELIEKRRSHARAFASFRLSGIHTSANVRVHVCVRIDDDKSHDDCDHVAGNFFILGGAREMEWHYHYPYRFDITSTVQELGIALDSNYYVDIDLIAINGTLLSSSLIPNPTVDYQPAPGSSDPPMRQIDREKLVVRKDLRRLHDTEEFGLRQAMARFMKDESIDGFQALAEYHGLPARCLTPEGNRIACCIHGMATFPHWHRLFVLQVEDALIRRGSPIGIPYWDWARPMISLPHLIADETYINPYSNKSVPNPFHHGSIDFLHDHITTQRDIKQETLFEQPAFGDHTYLFDGLMYALEQDDFCDFEIQFEIVHNGIHAWTGGQQTYSMSSLHFTSFDPLFFLHHSNVDRIWAIWQALQIYRGKHYLAHCANSEVHSPMRPFSFPSPRNPNPRTFTHATPTDIYDYEAELGYTFDTLDFGGRSIPDLQNEIEEHQRHDRTFAGFLFWGIHTSTNGKVFVDVIGQATYNAGTIAILGGTKEMTWRFDRLYHFEISEALKALGKTADDEFSLHVKIHDVNGSRLSNDIIPAPNIIFVPAHVKSMNISHKGHTRRNINSLTQESLYELRQALTSFMADTENTGFQRYAAFHGFPEWCPSPDAEHKFACCVHGMPTFVHWHRLLTIQFENGIRNHGYQCGLPYWDWTEAITHLPESLTAAKYTDPHSNEMHHNPLHNGHIDSVNADTMRNINEKLFEQPEFGHFTLLANQVILALEQENFCDFSVQFEISHNEIHALVGGTEPYSMASLTYTAFDPLFMLHHSNVDRIWAIWQSLQQYRGHPHKSANCALQQLHQPLSPFSLTSEVNPDPETREHSKPMDVFDYEHNFHYHYDNLELLGMSIPQLSREINRRRSRNRVFAGFMLHGFKKSALVSFSILHHQTDETYAGEFYILGSEDEMPWHYDRLYRYEITDILNELHLQYTDPLRITYRINDLHNKVVEGEEFSPTVLYVPALGTYGTQTKWREPVTSASRIRKDLNTLTDGELESLRNAFLRLQEEGAYEPIAAFHGVPAKCRGEDGNIYTCCVHGMPTFPHWHRLYVIQVEHALRERGSGVSVPYWDWTKRFNHLPALMDESTFYNSRKNEMNTNPFHRGSISFINSHTSRDFQPELFNSDYLYENTLLALEQNDFCNFEVQLEVLHNAIHAWIGGRDTYSMSSLDYAAYDPIFFIHHSTLDRIWAIWQELQRYRGLPYNEANCALPLMNQHLRPFNNVSVNHDRNTLTLNKPNDAFDYQNHFHYRYDNLDFHGLSIPQLEHELHERQTHDRVFVGFLLHGIQASAYVRIYICVPTQRGSSKENCNNYAGIFSILGGVTEMPWHFDRLYYYEITHALSNLGLSHRSHFRIKTDINAVNGTHFDSHIFPDPTISFVPAPGSKNATHYQEEEHHHFVRKEVSRLSIYEIHEVVYAFRRMQRDMSADGFEYIASYHADPPLCPNPKALHRYACCIHGMATFLHWHRLYVVQFEQSLHRHGSDIGFPYWDWTRPITHIPALLKDVNYTDPFTNSVVGNPFNHGHLSFISPEVMTQRDVQDKLFKQPKLGRNTWLHDNVILALEQTDYCNFEVQFEIVHNAIHAWVGGSQEHSLSHLHFAAYDPAFYLHHSNVDRIWVIWQELQKIRGLSAYEANCALELMNEPLKPFAFGSPYNLNEMTRKYSLPEDTFNYKDHFDYEYDMLEFSGMTIPQLEDYIKESLHHERIFAGFLLHGIGQSANVDFEVCDNQNHCEDAGYFSILGGSLEMPWAFNRLYRYDITHTLETMHLNYDDNFHINIHIHDMAGNDLDSHLLQKATILRQPAAEHHEVHHPLNRIRHNINDLSERDIQSLKSALIKVKEDHSNFGFQTITSYHGLPASCPTPEEATYACCMHGMAAFPHWHRLYALQFEESLLRHGSSVALPYWDWTHKITGLPHLLSNPDYYDALHKQVTENPFLRGHIEVAETYTVRNTQPELFEPSKDGKHSLLYDEILLALEQRDYCDFEVQFEVVHNAIHYLVGGHQRYSMSSLEYASYDPLFFIHHSNVDRLWAIWQALQQYRRIPYNKAYCALEQMTHAMKPFDRETNPNKNTHDHAIPNSVFNYDDLGYSYDNLLFDGLTITELEEKIHSRQSHPRVFAGFLLHAIGTSADVHVSVCHHGNNCTSAGLFFILGGKHEMPWKYDRLFRYDITDAVTKAGFSPEDVFNDNLLYKIHTEINAVNGSHIDSHIMHEPTLIFVPGRNTKQAERERRISGGPIIRKNINKLTSSEIHELREAMAAVQADHSSNGYQAIAAYHGLPLQCKPYACCQHGMPTFPHWHRLYVKQMEDTLHTHGSHLGIPYWDWTEAFEYLPILVTETEHNPFHHAKIEFINETTSRNPRPQLFTDQRYGETSFFYRQILLALEQTDFCDFEIQFEVGHNAIHSWVGGSTQYGMSTLHFTSYDPLFYIHHSNTDRIWAIWQALQRYRGLPYNSANCEIHLLKKPLEPFSFESNPNHETHNHSTGNAVFDYHQLGYEYDTLEFHGHNIPQLAVYLDSYHEHDRVFAGFLLHGIKRSADVNFDICSLNGDCTNAGTFALLGGEHEMPWAFDRLFKYDITKPLQNLRLHSTDDFSINIHIVAINGEELDSHLIPTPSIIFSPGRGAQH</sequence>
<comment type="function">
    <text evidence="1">Hemocyanins are copper-containing oxygen carriers occurring freely dissolved in the hemolymph of many mollusks and arthropods.</text>
</comment>
<dbReference type="PROSITE" id="PS00497">
    <property type="entry name" value="TYROSINASE_1"/>
    <property type="match status" value="6"/>
</dbReference>
<evidence type="ECO:0000256" key="4">
    <source>
        <dbReference type="ARBA" id="ARBA00022621"/>
    </source>
</evidence>
<dbReference type="SUPFAM" id="SSF48056">
    <property type="entry name" value="Di-copper centre-containing domain"/>
    <property type="match status" value="7"/>
</dbReference>
<dbReference type="InterPro" id="IPR028999">
    <property type="entry name" value="Beta-sandwich_Haemocyanin"/>
</dbReference>
<feature type="domain" description="Tyrosinase copper-binding" evidence="11">
    <location>
        <begin position="923"/>
        <end position="940"/>
    </location>
</feature>
<dbReference type="InterPro" id="IPR002227">
    <property type="entry name" value="Tyrosinase_Cu-bd"/>
</dbReference>
<feature type="domain" description="Tyrosinase copper-binding" evidence="12">
    <location>
        <begin position="228"/>
        <end position="239"/>
    </location>
</feature>
<name>I7H9I6_9MOLL</name>
<evidence type="ECO:0000259" key="11">
    <source>
        <dbReference type="PROSITE" id="PS00497"/>
    </source>
</evidence>
<feature type="domain" description="Tyrosinase copper-binding" evidence="11">
    <location>
        <begin position="2589"/>
        <end position="2606"/>
    </location>
</feature>
<evidence type="ECO:0000256" key="1">
    <source>
        <dbReference type="ARBA" id="ARBA00002958"/>
    </source>
</evidence>
<dbReference type="PROSITE" id="PS00498">
    <property type="entry name" value="TYROSINASE_2"/>
    <property type="match status" value="7"/>
</dbReference>
<evidence type="ECO:0000313" key="13">
    <source>
        <dbReference type="EMBL" id="CAF03590.1"/>
    </source>
</evidence>
<feature type="domain" description="Tyrosinase copper-binding" evidence="12">
    <location>
        <begin position="2722"/>
        <end position="2733"/>
    </location>
</feature>
<keyword evidence="10" id="KW-0732">Signal</keyword>
<feature type="domain" description="Tyrosinase copper-binding" evidence="11">
    <location>
        <begin position="85"/>
        <end position="102"/>
    </location>
</feature>
<evidence type="ECO:0000256" key="7">
    <source>
        <dbReference type="ARBA" id="ARBA00022784"/>
    </source>
</evidence>
<dbReference type="Gene3D" id="2.60.310.10">
    <property type="entry name" value="Haemocyanin C-terminal domain"/>
    <property type="match status" value="7"/>
</dbReference>
<evidence type="ECO:0000256" key="10">
    <source>
        <dbReference type="SAM" id="SignalP"/>
    </source>
</evidence>
<feature type="domain" description="Tyrosinase copper-binding" evidence="12">
    <location>
        <begin position="1066"/>
        <end position="1077"/>
    </location>
</feature>
<comment type="similarity">
    <text evidence="2">Belongs to the tyrosinase family. Hemocyanin subfamily.</text>
</comment>
<evidence type="ECO:0000256" key="6">
    <source>
        <dbReference type="ARBA" id="ARBA00022737"/>
    </source>
</evidence>
<evidence type="ECO:0000256" key="3">
    <source>
        <dbReference type="ARBA" id="ARBA00022448"/>
    </source>
</evidence>
<feature type="signal peptide" evidence="10">
    <location>
        <begin position="1"/>
        <end position="21"/>
    </location>
</feature>
<dbReference type="PANTHER" id="PTHR11474:SF76">
    <property type="entry name" value="SHKT DOMAIN-CONTAINING PROTEIN"/>
    <property type="match status" value="1"/>
</dbReference>
<dbReference type="EMBL" id="AJ619741">
    <property type="protein sequence ID" value="CAF03590.1"/>
    <property type="molecule type" value="mRNA"/>
</dbReference>
<keyword evidence="6" id="KW-0677">Repeat</keyword>
<feature type="domain" description="Tyrosinase copper-binding" evidence="11">
    <location>
        <begin position="1339"/>
        <end position="1356"/>
    </location>
</feature>
<keyword evidence="8" id="KW-0186">Copper</keyword>
<feature type="domain" description="Tyrosinase copper-binding" evidence="12">
    <location>
        <begin position="2316"/>
        <end position="2327"/>
    </location>
</feature>